<keyword evidence="1" id="KW-0732">Signal</keyword>
<name>A0A067SHD0_GALM3</name>
<feature type="signal peptide" evidence="1">
    <location>
        <begin position="1"/>
        <end position="26"/>
    </location>
</feature>
<evidence type="ECO:0000256" key="1">
    <source>
        <dbReference type="SAM" id="SignalP"/>
    </source>
</evidence>
<proteinExistence type="predicted"/>
<sequence length="192" mass="21333">MLFRFFKIVLALLVIGASTIITSASATTTGNISSMQKRQNLGETLTCVLLLKPNTPENPLQFDEFKIGKLSNGFQASKFGPCQRNPDIDNYRHRPSIETGDKRKRNLCMSLSRFPLFTFLIVNISNQFYQDDHTANADGTYTINVQLSTSHQTAAQTISIINSWVGNTLFGILRNWLVERASCVPGASAVEL</sequence>
<gene>
    <name evidence="2" type="ORF">GALMADRAFT_919612</name>
</gene>
<reference evidence="3" key="1">
    <citation type="journal article" date="2014" name="Proc. Natl. Acad. Sci. U.S.A.">
        <title>Extensive sampling of basidiomycete genomes demonstrates inadequacy of the white-rot/brown-rot paradigm for wood decay fungi.</title>
        <authorList>
            <person name="Riley R."/>
            <person name="Salamov A.A."/>
            <person name="Brown D.W."/>
            <person name="Nagy L.G."/>
            <person name="Floudas D."/>
            <person name="Held B.W."/>
            <person name="Levasseur A."/>
            <person name="Lombard V."/>
            <person name="Morin E."/>
            <person name="Otillar R."/>
            <person name="Lindquist E.A."/>
            <person name="Sun H."/>
            <person name="LaButti K.M."/>
            <person name="Schmutz J."/>
            <person name="Jabbour D."/>
            <person name="Luo H."/>
            <person name="Baker S.E."/>
            <person name="Pisabarro A.G."/>
            <person name="Walton J.D."/>
            <person name="Blanchette R.A."/>
            <person name="Henrissat B."/>
            <person name="Martin F."/>
            <person name="Cullen D."/>
            <person name="Hibbett D.S."/>
            <person name="Grigoriev I.V."/>
        </authorList>
    </citation>
    <scope>NUCLEOTIDE SEQUENCE [LARGE SCALE GENOMIC DNA]</scope>
    <source>
        <strain evidence="3">CBS 339.88</strain>
    </source>
</reference>
<evidence type="ECO:0000313" key="3">
    <source>
        <dbReference type="Proteomes" id="UP000027222"/>
    </source>
</evidence>
<protein>
    <recommendedName>
        <fullName evidence="4">Secreted protein</fullName>
    </recommendedName>
</protein>
<keyword evidence="3" id="KW-1185">Reference proteome</keyword>
<dbReference type="HOGENOM" id="CLU_1415264_0_0_1"/>
<feature type="chain" id="PRO_5001648406" description="Secreted protein" evidence="1">
    <location>
        <begin position="27"/>
        <end position="192"/>
    </location>
</feature>
<dbReference type="OrthoDB" id="2960749at2759"/>
<accession>A0A067SHD0</accession>
<dbReference type="AlphaFoldDB" id="A0A067SHD0"/>
<evidence type="ECO:0008006" key="4">
    <source>
        <dbReference type="Google" id="ProtNLM"/>
    </source>
</evidence>
<dbReference type="EMBL" id="KL142402">
    <property type="protein sequence ID" value="KDR69402.1"/>
    <property type="molecule type" value="Genomic_DNA"/>
</dbReference>
<evidence type="ECO:0000313" key="2">
    <source>
        <dbReference type="EMBL" id="KDR69402.1"/>
    </source>
</evidence>
<dbReference type="Proteomes" id="UP000027222">
    <property type="component" value="Unassembled WGS sequence"/>
</dbReference>
<organism evidence="2 3">
    <name type="scientific">Galerina marginata (strain CBS 339.88)</name>
    <dbReference type="NCBI Taxonomy" id="685588"/>
    <lineage>
        <taxon>Eukaryota</taxon>
        <taxon>Fungi</taxon>
        <taxon>Dikarya</taxon>
        <taxon>Basidiomycota</taxon>
        <taxon>Agaricomycotina</taxon>
        <taxon>Agaricomycetes</taxon>
        <taxon>Agaricomycetidae</taxon>
        <taxon>Agaricales</taxon>
        <taxon>Agaricineae</taxon>
        <taxon>Strophariaceae</taxon>
        <taxon>Galerina</taxon>
    </lineage>
</organism>